<accession>A0A1V6LQE6</accession>
<evidence type="ECO:0000259" key="9">
    <source>
        <dbReference type="PROSITE" id="PS52035"/>
    </source>
</evidence>
<name>A0A1V6LQE6_9FLAO</name>
<dbReference type="SMART" id="SM00631">
    <property type="entry name" value="Zn_pept"/>
    <property type="match status" value="1"/>
</dbReference>
<dbReference type="GO" id="GO:0006508">
    <property type="term" value="P:proteolysis"/>
    <property type="evidence" value="ECO:0007669"/>
    <property type="project" value="UniProtKB-KW"/>
</dbReference>
<protein>
    <submittedName>
        <fullName evidence="10">Zinc carboxypeptidase</fullName>
    </submittedName>
</protein>
<comment type="similarity">
    <text evidence="2 7">Belongs to the peptidase M14 family.</text>
</comment>
<keyword evidence="6" id="KW-0482">Metalloprotease</keyword>
<dbReference type="InterPro" id="IPR000834">
    <property type="entry name" value="Peptidase_M14"/>
</dbReference>
<dbReference type="PANTHER" id="PTHR11705">
    <property type="entry name" value="PROTEASE FAMILY M14 CARBOXYPEPTIDASE A,B"/>
    <property type="match status" value="1"/>
</dbReference>
<evidence type="ECO:0000313" key="11">
    <source>
        <dbReference type="Proteomes" id="UP000191680"/>
    </source>
</evidence>
<keyword evidence="8" id="KW-0732">Signal</keyword>
<keyword evidence="10" id="KW-0121">Carboxypeptidase</keyword>
<organism evidence="10 11">
    <name type="scientific">Croceivirga radicis</name>
    <dbReference type="NCBI Taxonomy" id="1929488"/>
    <lineage>
        <taxon>Bacteria</taxon>
        <taxon>Pseudomonadati</taxon>
        <taxon>Bacteroidota</taxon>
        <taxon>Flavobacteriia</taxon>
        <taxon>Flavobacteriales</taxon>
        <taxon>Flavobacteriaceae</taxon>
        <taxon>Croceivirga</taxon>
    </lineage>
</organism>
<evidence type="ECO:0000256" key="6">
    <source>
        <dbReference type="ARBA" id="ARBA00023049"/>
    </source>
</evidence>
<dbReference type="GO" id="GO:0008270">
    <property type="term" value="F:zinc ion binding"/>
    <property type="evidence" value="ECO:0007669"/>
    <property type="project" value="InterPro"/>
</dbReference>
<keyword evidence="3" id="KW-0645">Protease</keyword>
<feature type="chain" id="PRO_5012596287" evidence="8">
    <location>
        <begin position="19"/>
        <end position="814"/>
    </location>
</feature>
<dbReference type="CDD" id="cd06238">
    <property type="entry name" value="M14-like"/>
    <property type="match status" value="1"/>
</dbReference>
<evidence type="ECO:0000256" key="5">
    <source>
        <dbReference type="ARBA" id="ARBA00022833"/>
    </source>
</evidence>
<evidence type="ECO:0000256" key="3">
    <source>
        <dbReference type="ARBA" id="ARBA00022670"/>
    </source>
</evidence>
<dbReference type="OrthoDB" id="9758209at2"/>
<dbReference type="SUPFAM" id="SSF53187">
    <property type="entry name" value="Zn-dependent exopeptidases"/>
    <property type="match status" value="1"/>
</dbReference>
<dbReference type="GO" id="GO:0005615">
    <property type="term" value="C:extracellular space"/>
    <property type="evidence" value="ECO:0007669"/>
    <property type="project" value="TreeGrafter"/>
</dbReference>
<reference evidence="10 11" key="1">
    <citation type="submission" date="2016-12" db="EMBL/GenBank/DDBJ databases">
        <authorList>
            <person name="Song W.-J."/>
            <person name="Kurnit D.M."/>
        </authorList>
    </citation>
    <scope>NUCLEOTIDE SEQUENCE [LARGE SCALE GENOMIC DNA]</scope>
    <source>
        <strain evidence="10 11">HSG9</strain>
    </source>
</reference>
<keyword evidence="5" id="KW-0862">Zinc</keyword>
<dbReference type="PANTHER" id="PTHR11705:SF143">
    <property type="entry name" value="SLL0236 PROTEIN"/>
    <property type="match status" value="1"/>
</dbReference>
<dbReference type="Proteomes" id="UP000191680">
    <property type="component" value="Unassembled WGS sequence"/>
</dbReference>
<dbReference type="SUPFAM" id="SSF52317">
    <property type="entry name" value="Class I glutamine amidotransferase-like"/>
    <property type="match status" value="1"/>
</dbReference>
<dbReference type="PROSITE" id="PS52035">
    <property type="entry name" value="PEPTIDASE_M14"/>
    <property type="match status" value="1"/>
</dbReference>
<gene>
    <name evidence="10" type="ORF">BUL40_11545</name>
</gene>
<dbReference type="Gene3D" id="3.40.50.880">
    <property type="match status" value="1"/>
</dbReference>
<keyword evidence="11" id="KW-1185">Reference proteome</keyword>
<comment type="caution">
    <text evidence="7">Lacks conserved residue(s) required for the propagation of feature annotation.</text>
</comment>
<dbReference type="AlphaFoldDB" id="A0A1V6LQE6"/>
<dbReference type="Gene3D" id="3.40.630.10">
    <property type="entry name" value="Zn peptidases"/>
    <property type="match status" value="1"/>
</dbReference>
<dbReference type="Pfam" id="PF00246">
    <property type="entry name" value="Peptidase_M14"/>
    <property type="match status" value="1"/>
</dbReference>
<dbReference type="EMBL" id="MTBC01000007">
    <property type="protein sequence ID" value="OQD42392.1"/>
    <property type="molecule type" value="Genomic_DNA"/>
</dbReference>
<keyword evidence="4" id="KW-0378">Hydrolase</keyword>
<evidence type="ECO:0000256" key="8">
    <source>
        <dbReference type="SAM" id="SignalP"/>
    </source>
</evidence>
<sequence>MRLSLLLCFSLFLSILKAQNIKTPSEFLGYDLGSQFSRHHEVVAYYEYLAETAPNRVKLVRYGKTNERRPLILAYVSSKENISNLDDIQTEHLKSINNKGTNDKAIVWLSYNVHGNESVSTEASMKTIYSLLTEKQAYLENTVVIIDPCINPDGRDRYVNWYNQNKNTPNQVDPNSVEHHEGWLSGRSNHYMFDLNRDWAWLTQIESQQRLKQFNKWMPHVHVDFHEQGVNNPYYFAPAAEPYHEVITDFQRQFQETIGKNHAKYFDANGWFYFTKEVFDLLYPSYGDTYPMYNGAIGMTYEQGGSGRAGLGIITNNGDTLTLKDRIDHHFTTGLSTVEVASNNSVKLNQEFKKFYQNKNYKYKSYVLKGDTDKLDALTKLLDQHEITYGFTKNSTVKGYNYTNGTFGSMSTDQNTLVVSTDQPKGTMVKVLFEPNAKLSDSLTYDITAWSLPYAYGLDAIATTSLVNTQNSTLNTETKLFEPNSYAYVTDWNSLRDAKFLASLLQKKVKVRKATTPFTINNQSFERGSLIITRSDNENVKNFEQTLIATAKETDKILHPVSTGFVDKGKDFGSSYVDMIKAPRVAVLSGEPTRTLQFGEIWHFFEQQLNYPITILESSYAKRVDLDTYDVLILPDGNYGRFLDEETLKDLKEWVRSGGNLIAMSGAIDQLASKGGFGIKKKKNESEEKEKPLAHKDLQRESMKKAITGAIFKTKVDNSHPLAFGYTDTYFTLKLGAKAFDYLKTGNAVYLENNTTPVSGFAGSTAQKQLGNTLVFGAEKMGRGQVIYLVDNPLFRGFWENGKLFFANALFMVD</sequence>
<feature type="signal peptide" evidence="8">
    <location>
        <begin position="1"/>
        <end position="18"/>
    </location>
</feature>
<evidence type="ECO:0000313" key="10">
    <source>
        <dbReference type="EMBL" id="OQD42392.1"/>
    </source>
</evidence>
<dbReference type="InterPro" id="IPR029062">
    <property type="entry name" value="Class_I_gatase-like"/>
</dbReference>
<evidence type="ECO:0000256" key="2">
    <source>
        <dbReference type="ARBA" id="ARBA00005988"/>
    </source>
</evidence>
<feature type="domain" description="Peptidase M14" evidence="9">
    <location>
        <begin position="35"/>
        <end position="355"/>
    </location>
</feature>
<evidence type="ECO:0000256" key="7">
    <source>
        <dbReference type="PROSITE-ProRule" id="PRU01379"/>
    </source>
</evidence>
<dbReference type="RefSeq" id="WP_080319390.1">
    <property type="nucleotide sequence ID" value="NZ_MTBC01000007.1"/>
</dbReference>
<comment type="cofactor">
    <cofactor evidence="1">
        <name>Zn(2+)</name>
        <dbReference type="ChEBI" id="CHEBI:29105"/>
    </cofactor>
</comment>
<dbReference type="GO" id="GO:0004181">
    <property type="term" value="F:metallocarboxypeptidase activity"/>
    <property type="evidence" value="ECO:0007669"/>
    <property type="project" value="InterPro"/>
</dbReference>
<evidence type="ECO:0000256" key="4">
    <source>
        <dbReference type="ARBA" id="ARBA00022801"/>
    </source>
</evidence>
<proteinExistence type="inferred from homology"/>
<comment type="caution">
    <text evidence="10">The sequence shown here is derived from an EMBL/GenBank/DDBJ whole genome shotgun (WGS) entry which is preliminary data.</text>
</comment>
<evidence type="ECO:0000256" key="1">
    <source>
        <dbReference type="ARBA" id="ARBA00001947"/>
    </source>
</evidence>
<dbReference type="CDD" id="cd03143">
    <property type="entry name" value="A4_beta-galactosidase_middle_domain"/>
    <property type="match status" value="1"/>
</dbReference>